<dbReference type="GO" id="GO:0008745">
    <property type="term" value="F:N-acetylmuramoyl-L-alanine amidase activity"/>
    <property type="evidence" value="ECO:0007669"/>
    <property type="project" value="UniProtKB-EC"/>
</dbReference>
<dbReference type="Proteomes" id="UP000092840">
    <property type="component" value="Unassembled WGS sequence"/>
</dbReference>
<evidence type="ECO:0000256" key="2">
    <source>
        <dbReference type="ARBA" id="ARBA00011901"/>
    </source>
</evidence>
<evidence type="ECO:0000256" key="3">
    <source>
        <dbReference type="ARBA" id="ARBA00022801"/>
    </source>
</evidence>
<keyword evidence="8" id="KW-1185">Reference proteome</keyword>
<evidence type="ECO:0000256" key="4">
    <source>
        <dbReference type="ARBA" id="ARBA00023316"/>
    </source>
</evidence>
<dbReference type="PANTHER" id="PTHR30417">
    <property type="entry name" value="N-ACETYLMURAMOYL-L-ALANINE AMIDASE AMID"/>
    <property type="match status" value="1"/>
</dbReference>
<dbReference type="AlphaFoldDB" id="A0A1C3JRV5"/>
<dbReference type="EMBL" id="FLRA01000012">
    <property type="protein sequence ID" value="SBT17837.1"/>
    <property type="molecule type" value="Genomic_DNA"/>
</dbReference>
<proteinExistence type="predicted"/>
<comment type="catalytic activity">
    <reaction evidence="1">
        <text>Hydrolyzes the link between N-acetylmuramoyl residues and L-amino acid residues in certain cell-wall glycopeptides.</text>
        <dbReference type="EC" id="3.5.1.28"/>
    </reaction>
</comment>
<dbReference type="GO" id="GO:0009253">
    <property type="term" value="P:peptidoglycan catabolic process"/>
    <property type="evidence" value="ECO:0007669"/>
    <property type="project" value="InterPro"/>
</dbReference>
<dbReference type="SUPFAM" id="SSF55846">
    <property type="entry name" value="N-acetylmuramoyl-L-alanine amidase-like"/>
    <property type="match status" value="1"/>
</dbReference>
<dbReference type="GO" id="GO:0071555">
    <property type="term" value="P:cell wall organization"/>
    <property type="evidence" value="ECO:0007669"/>
    <property type="project" value="UniProtKB-KW"/>
</dbReference>
<feature type="domain" description="N-acetylmuramoyl-L-alanine amidase" evidence="5">
    <location>
        <begin position="17"/>
        <end position="199"/>
    </location>
</feature>
<evidence type="ECO:0000259" key="5">
    <source>
        <dbReference type="SMART" id="SM00644"/>
    </source>
</evidence>
<dbReference type="RefSeq" id="WP_067035556.1">
    <property type="nucleotide sequence ID" value="NZ_FLRA01000012.1"/>
</dbReference>
<dbReference type="EC" id="3.5.1.28" evidence="2"/>
<organism evidence="6 9">
    <name type="scientific">Marinomonas gallaica</name>
    <dbReference type="NCBI Taxonomy" id="1806667"/>
    <lineage>
        <taxon>Bacteria</taxon>
        <taxon>Pseudomonadati</taxon>
        <taxon>Pseudomonadota</taxon>
        <taxon>Gammaproteobacteria</taxon>
        <taxon>Oceanospirillales</taxon>
        <taxon>Oceanospirillaceae</taxon>
        <taxon>Marinomonas</taxon>
    </lineage>
</organism>
<dbReference type="CDD" id="cd06583">
    <property type="entry name" value="PGRP"/>
    <property type="match status" value="1"/>
</dbReference>
<dbReference type="PANTHER" id="PTHR30417:SF1">
    <property type="entry name" value="N-ACETYLMURAMOYL-L-ALANINE AMIDASE AMID"/>
    <property type="match status" value="1"/>
</dbReference>
<dbReference type="InterPro" id="IPR002502">
    <property type="entry name" value="Amidase_domain"/>
</dbReference>
<gene>
    <name evidence="6" type="ORF">MGA5115_01953</name>
    <name evidence="7" type="ORF">MGA5116_00746</name>
</gene>
<dbReference type="GO" id="GO:0009254">
    <property type="term" value="P:peptidoglycan turnover"/>
    <property type="evidence" value="ECO:0007669"/>
    <property type="project" value="TreeGrafter"/>
</dbReference>
<name>A0A1C3JRV5_9GAMM</name>
<dbReference type="InterPro" id="IPR051206">
    <property type="entry name" value="NAMLAA_amidase_2"/>
</dbReference>
<dbReference type="Gene3D" id="3.40.80.10">
    <property type="entry name" value="Peptidoglycan recognition protein-like"/>
    <property type="match status" value="1"/>
</dbReference>
<dbReference type="SMART" id="SM00644">
    <property type="entry name" value="Ami_2"/>
    <property type="match status" value="1"/>
</dbReference>
<evidence type="ECO:0000313" key="8">
    <source>
        <dbReference type="Proteomes" id="UP000092840"/>
    </source>
</evidence>
<dbReference type="Proteomes" id="UP000092871">
    <property type="component" value="Unassembled WGS sequence"/>
</dbReference>
<reference evidence="6 9" key="1">
    <citation type="submission" date="2016-06" db="EMBL/GenBank/DDBJ databases">
        <authorList>
            <person name="Kjaerup R.B."/>
            <person name="Dalgaard T.S."/>
            <person name="Juul-Madsen H.R."/>
        </authorList>
    </citation>
    <scope>NUCLEOTIDE SEQUENCE [LARGE SCALE GENOMIC DNA]</scope>
    <source>
        <strain evidence="6 9">CECT 5115</strain>
    </source>
</reference>
<dbReference type="Pfam" id="PF01510">
    <property type="entry name" value="Amidase_2"/>
    <property type="match status" value="1"/>
</dbReference>
<accession>A0A1C3JRV5</accession>
<evidence type="ECO:0000256" key="1">
    <source>
        <dbReference type="ARBA" id="ARBA00001561"/>
    </source>
</evidence>
<keyword evidence="3" id="KW-0378">Hydrolase</keyword>
<reference evidence="7 8" key="2">
    <citation type="submission" date="2016-06" db="EMBL/GenBank/DDBJ databases">
        <authorList>
            <person name="Rodrigo-Torres L."/>
            <person name="Arahal D.R."/>
        </authorList>
    </citation>
    <scope>NUCLEOTIDE SEQUENCE [LARGE SCALE GENOMIC DNA]</scope>
    <source>
        <strain evidence="7 8">CECT 5116</strain>
    </source>
</reference>
<dbReference type="InterPro" id="IPR036505">
    <property type="entry name" value="Amidase/PGRP_sf"/>
</dbReference>
<dbReference type="OrthoDB" id="8844265at2"/>
<evidence type="ECO:0000313" key="6">
    <source>
        <dbReference type="EMBL" id="SBT17837.1"/>
    </source>
</evidence>
<dbReference type="EMBL" id="FLRB01000005">
    <property type="protein sequence ID" value="SBT20163.1"/>
    <property type="molecule type" value="Genomic_DNA"/>
</dbReference>
<evidence type="ECO:0000313" key="9">
    <source>
        <dbReference type="Proteomes" id="UP000092871"/>
    </source>
</evidence>
<protein>
    <recommendedName>
        <fullName evidence="2">N-acetylmuramoyl-L-alanine amidase</fullName>
        <ecNumber evidence="2">3.5.1.28</ecNumber>
    </recommendedName>
</protein>
<sequence length="210" mass="23277">MSVIEKGLVLDSNVDINTYSSIEHDDLNIITSIVLHRTASSSADGTLNAYKNGQTTGAHFLIDKSGQIIQTANLNKTCWHVGILLPRCQAEKSCSKKDLKTINSLLHEKGLSFSRRAKNLSRYEAQKSYPSRFPSNSDSIGIEVVGLFLKNKDIFEDPSQNQITSLKWLVNTLTDEYSLNIRKDIYAHGVIARKEASEGAQLLKHLISGS</sequence>
<evidence type="ECO:0000313" key="7">
    <source>
        <dbReference type="EMBL" id="SBT20163.1"/>
    </source>
</evidence>
<keyword evidence="4" id="KW-0961">Cell wall biogenesis/degradation</keyword>